<sequence>MNEVEITRLMKDLMRLFQNIPNSEFEEGEKEERFEEIKRELGSWFIDGYPLYQGS</sequence>
<dbReference type="EMBL" id="MT631501">
    <property type="protein sequence ID" value="QNO52099.1"/>
    <property type="molecule type" value="Genomic_DNA"/>
</dbReference>
<proteinExistence type="predicted"/>
<reference evidence="1" key="1">
    <citation type="submission" date="2020-06" db="EMBL/GenBank/DDBJ databases">
        <title>Unique genomic features of the anaerobic methanotrophic archaea.</title>
        <authorList>
            <person name="Chadwick G.L."/>
            <person name="Skennerton C.T."/>
            <person name="Laso-Perez R."/>
            <person name="Leu A.O."/>
            <person name="Speth D.R."/>
            <person name="Yu H."/>
            <person name="Morgan-Lang C."/>
            <person name="Hatzenpichler R."/>
            <person name="Goudeau D."/>
            <person name="Malmstrom R."/>
            <person name="Brazelton W.J."/>
            <person name="Woyke T."/>
            <person name="Hallam S.J."/>
            <person name="Tyson G.W."/>
            <person name="Wegener G."/>
            <person name="Boetius A."/>
            <person name="Orphan V."/>
        </authorList>
    </citation>
    <scope>NUCLEOTIDE SEQUENCE</scope>
</reference>
<organism evidence="1">
    <name type="scientific">Candidatus Methanophagaceae archaeon ANME-1 ERB6</name>
    <dbReference type="NCBI Taxonomy" id="2759912"/>
    <lineage>
        <taxon>Archaea</taxon>
        <taxon>Methanobacteriati</taxon>
        <taxon>Methanobacteriota</taxon>
        <taxon>Stenosarchaea group</taxon>
        <taxon>Methanomicrobia</taxon>
        <taxon>Candidatus Methanophagales</taxon>
        <taxon>Candidatus Methanophagaceae</taxon>
    </lineage>
</organism>
<name>A0A7G9YVR5_9EURY</name>
<protein>
    <submittedName>
        <fullName evidence="1">Uncharacterized protein</fullName>
    </submittedName>
</protein>
<evidence type="ECO:0000313" key="1">
    <source>
        <dbReference type="EMBL" id="QNO52099.1"/>
    </source>
</evidence>
<gene>
    <name evidence="1" type="ORF">GAKKPHMA_00005</name>
</gene>
<dbReference type="AlphaFoldDB" id="A0A7G9YVR5"/>
<accession>A0A7G9YVR5</accession>